<dbReference type="Gene3D" id="2.60.120.200">
    <property type="match status" value="1"/>
</dbReference>
<protein>
    <submittedName>
        <fullName evidence="4">LamG domain-containing protein</fullName>
    </submittedName>
</protein>
<proteinExistence type="predicted"/>
<dbReference type="InterPro" id="IPR006558">
    <property type="entry name" value="LamG-like"/>
</dbReference>
<evidence type="ECO:0000313" key="5">
    <source>
        <dbReference type="Proteomes" id="UP001198565"/>
    </source>
</evidence>
<feature type="domain" description="LamG-like jellyroll fold" evidence="3">
    <location>
        <begin position="31"/>
        <end position="170"/>
    </location>
</feature>
<keyword evidence="1" id="KW-0732">Signal</keyword>
<gene>
    <name evidence="4" type="ORF">K7472_19515</name>
</gene>
<dbReference type="Proteomes" id="UP001198565">
    <property type="component" value="Unassembled WGS sequence"/>
</dbReference>
<dbReference type="InterPro" id="IPR042837">
    <property type="entry name" value="PTX3"/>
</dbReference>
<evidence type="ECO:0000256" key="1">
    <source>
        <dbReference type="ARBA" id="ARBA00022729"/>
    </source>
</evidence>
<dbReference type="InterPro" id="IPR013320">
    <property type="entry name" value="ConA-like_dom_sf"/>
</dbReference>
<reference evidence="4 5" key="1">
    <citation type="submission" date="2021-08" db="EMBL/GenBank/DDBJ databases">
        <title>Streptomyces sp. PTM05 isolated from lichen.</title>
        <authorList>
            <person name="Somphong A."/>
            <person name="Phongsopitanun W."/>
            <person name="Tanasupawat S."/>
        </authorList>
    </citation>
    <scope>NUCLEOTIDE SEQUENCE [LARGE SCALE GENOMIC DNA]</scope>
    <source>
        <strain evidence="4 5">Ptm05</strain>
    </source>
</reference>
<sequence length="175" mass="18414">MAFSADMGGSFNGKNSAVTTSGPDLATGPGSSFTVSAWVSLSSTYAFATAVSQDGSMNSGFYLQYSVVDQRWAFSRVASDSADPASSRALSTSRPVLNHWTHLVGVYDFAAERLSLYVDGRLEGESVAATPYATGGDFVIGRGQYDGRPADWFPGRIGHVEVFSSALSATAVSRL</sequence>
<dbReference type="PANTHER" id="PTHR46943">
    <property type="entry name" value="PENTRAXIN-RELATED PROTEIN PTX3"/>
    <property type="match status" value="1"/>
</dbReference>
<dbReference type="SUPFAM" id="SSF49899">
    <property type="entry name" value="Concanavalin A-like lectins/glucanases"/>
    <property type="match status" value="1"/>
</dbReference>
<evidence type="ECO:0000313" key="4">
    <source>
        <dbReference type="EMBL" id="MBY8887024.1"/>
    </source>
</evidence>
<dbReference type="Pfam" id="PF13385">
    <property type="entry name" value="Laminin_G_3"/>
    <property type="match status" value="1"/>
</dbReference>
<evidence type="ECO:0000259" key="3">
    <source>
        <dbReference type="SMART" id="SM00560"/>
    </source>
</evidence>
<evidence type="ECO:0000256" key="2">
    <source>
        <dbReference type="ARBA" id="ARBA00023157"/>
    </source>
</evidence>
<dbReference type="EMBL" id="JAINVZ010000013">
    <property type="protein sequence ID" value="MBY8887024.1"/>
    <property type="molecule type" value="Genomic_DNA"/>
</dbReference>
<organism evidence="4 5">
    <name type="scientific">Streptantibioticus parmotrematis</name>
    <dbReference type="NCBI Taxonomy" id="2873249"/>
    <lineage>
        <taxon>Bacteria</taxon>
        <taxon>Bacillati</taxon>
        <taxon>Actinomycetota</taxon>
        <taxon>Actinomycetes</taxon>
        <taxon>Kitasatosporales</taxon>
        <taxon>Streptomycetaceae</taxon>
        <taxon>Streptantibioticus</taxon>
    </lineage>
</organism>
<dbReference type="PANTHER" id="PTHR46943:SF1">
    <property type="entry name" value="PENTRAXIN-RELATED PROTEIN PTX3"/>
    <property type="match status" value="1"/>
</dbReference>
<keyword evidence="2" id="KW-1015">Disulfide bond</keyword>
<comment type="caution">
    <text evidence="4">The sequence shown here is derived from an EMBL/GenBank/DDBJ whole genome shotgun (WGS) entry which is preliminary data.</text>
</comment>
<dbReference type="SMART" id="SM00560">
    <property type="entry name" value="LamGL"/>
    <property type="match status" value="1"/>
</dbReference>
<dbReference type="RefSeq" id="WP_222979785.1">
    <property type="nucleotide sequence ID" value="NZ_JAINVZ010000013.1"/>
</dbReference>
<keyword evidence="5" id="KW-1185">Reference proteome</keyword>
<name>A0ABS7QZ17_9ACTN</name>
<accession>A0ABS7QZ17</accession>